<dbReference type="OrthoDB" id="4096362at2759"/>
<proteinExistence type="inferred from homology"/>
<keyword evidence="4 10" id="KW-1133">Transmembrane helix</keyword>
<keyword evidence="3 10" id="KW-0812">Transmembrane</keyword>
<evidence type="ECO:0000256" key="6">
    <source>
        <dbReference type="ARBA" id="ARBA00023139"/>
    </source>
</evidence>
<keyword evidence="6" id="KW-0564">Palmitate</keyword>
<feature type="transmembrane region" description="Helical" evidence="10">
    <location>
        <begin position="301"/>
        <end position="326"/>
    </location>
</feature>
<evidence type="ECO:0000313" key="14">
    <source>
        <dbReference type="WBParaSite" id="HCON_00027430-00001"/>
    </source>
</evidence>
<evidence type="ECO:0000259" key="12">
    <source>
        <dbReference type="Pfam" id="PF01529"/>
    </source>
</evidence>
<dbReference type="OMA" id="WINIVQE"/>
<dbReference type="GO" id="GO:0006612">
    <property type="term" value="P:protein targeting to membrane"/>
    <property type="evidence" value="ECO:0007669"/>
    <property type="project" value="TreeGrafter"/>
</dbReference>
<evidence type="ECO:0000256" key="4">
    <source>
        <dbReference type="ARBA" id="ARBA00022989"/>
    </source>
</evidence>
<dbReference type="PROSITE" id="PS50216">
    <property type="entry name" value="DHHC"/>
    <property type="match status" value="1"/>
</dbReference>
<evidence type="ECO:0000256" key="10">
    <source>
        <dbReference type="RuleBase" id="RU079119"/>
    </source>
</evidence>
<evidence type="ECO:0000256" key="7">
    <source>
        <dbReference type="ARBA" id="ARBA00023288"/>
    </source>
</evidence>
<comment type="domain">
    <text evidence="10">The DHHC domain is required for palmitoyltransferase activity.</text>
</comment>
<dbReference type="EC" id="2.3.1.225" evidence="10"/>
<dbReference type="InterPro" id="IPR001594">
    <property type="entry name" value="Palmitoyltrfase_DHHC"/>
</dbReference>
<evidence type="ECO:0000256" key="9">
    <source>
        <dbReference type="ARBA" id="ARBA00048048"/>
    </source>
</evidence>
<comment type="similarity">
    <text evidence="10">Belongs to the DHHC palmitoyltransferase family.</text>
</comment>
<feature type="transmembrane region" description="Helical" evidence="10">
    <location>
        <begin position="136"/>
        <end position="153"/>
    </location>
</feature>
<dbReference type="PANTHER" id="PTHR22883">
    <property type="entry name" value="ZINC FINGER DHHC DOMAIN CONTAINING PROTEIN"/>
    <property type="match status" value="1"/>
</dbReference>
<feature type="region of interest" description="Disordered" evidence="11">
    <location>
        <begin position="1"/>
        <end position="82"/>
    </location>
</feature>
<evidence type="ECO:0000256" key="3">
    <source>
        <dbReference type="ARBA" id="ARBA00022692"/>
    </source>
</evidence>
<dbReference type="InterPro" id="IPR039859">
    <property type="entry name" value="PFA4/ZDH16/20/ERF2-like"/>
</dbReference>
<feature type="transmembrane region" description="Helical" evidence="10">
    <location>
        <begin position="106"/>
        <end position="124"/>
    </location>
</feature>
<keyword evidence="8 10" id="KW-0012">Acyltransferase</keyword>
<dbReference type="PANTHER" id="PTHR22883:SF43">
    <property type="entry name" value="PALMITOYLTRANSFERASE APP"/>
    <property type="match status" value="1"/>
</dbReference>
<evidence type="ECO:0000256" key="2">
    <source>
        <dbReference type="ARBA" id="ARBA00022679"/>
    </source>
</evidence>
<evidence type="ECO:0000256" key="11">
    <source>
        <dbReference type="SAM" id="MobiDB-lite"/>
    </source>
</evidence>
<keyword evidence="7" id="KW-0449">Lipoprotein</keyword>
<dbReference type="GO" id="GO:0019706">
    <property type="term" value="F:protein-cysteine S-palmitoyltransferase activity"/>
    <property type="evidence" value="ECO:0007669"/>
    <property type="project" value="UniProtKB-EC"/>
</dbReference>
<evidence type="ECO:0000313" key="13">
    <source>
        <dbReference type="Proteomes" id="UP000025227"/>
    </source>
</evidence>
<keyword evidence="13" id="KW-1185">Reference proteome</keyword>
<comment type="catalytic activity">
    <reaction evidence="9 10">
        <text>L-cysteinyl-[protein] + hexadecanoyl-CoA = S-hexadecanoyl-L-cysteinyl-[protein] + CoA</text>
        <dbReference type="Rhea" id="RHEA:36683"/>
        <dbReference type="Rhea" id="RHEA-COMP:10131"/>
        <dbReference type="Rhea" id="RHEA-COMP:11032"/>
        <dbReference type="ChEBI" id="CHEBI:29950"/>
        <dbReference type="ChEBI" id="CHEBI:57287"/>
        <dbReference type="ChEBI" id="CHEBI:57379"/>
        <dbReference type="ChEBI" id="CHEBI:74151"/>
        <dbReference type="EC" id="2.3.1.225"/>
    </reaction>
</comment>
<reference evidence="14" key="1">
    <citation type="submission" date="2020-12" db="UniProtKB">
        <authorList>
            <consortium name="WormBaseParasite"/>
        </authorList>
    </citation>
    <scope>IDENTIFICATION</scope>
    <source>
        <strain evidence="14">MHco3</strain>
    </source>
</reference>
<comment type="subcellular location">
    <subcellularLocation>
        <location evidence="1">Endomembrane system</location>
        <topology evidence="1">Multi-pass membrane protein</topology>
    </subcellularLocation>
</comment>
<dbReference type="GO" id="GO:0005783">
    <property type="term" value="C:endoplasmic reticulum"/>
    <property type="evidence" value="ECO:0007669"/>
    <property type="project" value="TreeGrafter"/>
</dbReference>
<evidence type="ECO:0000256" key="8">
    <source>
        <dbReference type="ARBA" id="ARBA00023315"/>
    </source>
</evidence>
<dbReference type="GO" id="GO:0005794">
    <property type="term" value="C:Golgi apparatus"/>
    <property type="evidence" value="ECO:0007669"/>
    <property type="project" value="TreeGrafter"/>
</dbReference>
<sequence>AAEETVGLRNSELAEMDGREVHPTTSGSSKPSVHGKSDGVKSSSPAADSTAVHVVDGTSSSSSSRMPTITGNNSEQQPSGRKWRHHFGRNRFFCDGRIIMARQINVFVFTLFLISTTLTLFFVFDAPFLYNEISPVLPVLPAVLSFLVMVSLLKTSFSDPGILPRAPDMEVAERARQHFNEVISDPDYNPDTSALPDPPRTKQVIINGQPVRLKYCFTCRLFRPPRSSHCSVCDNCVLNFDHHCPWVGNCIGQRNYRHFYFFISSLALLIICLFACSLAHLLMLSKSDQFLNAVKKTPVSLVVVIICFFSIWSIIGLAGFHTYLIATNQTTNEDIKGTFNNKRRAQQVINPYSFNSVARNCCWRLCGPEPPSLIDRRGMMNNDPVFRIPFPPIGYVNEVSDETK</sequence>
<organism evidence="13 14">
    <name type="scientific">Haemonchus contortus</name>
    <name type="common">Barber pole worm</name>
    <dbReference type="NCBI Taxonomy" id="6289"/>
    <lineage>
        <taxon>Eukaryota</taxon>
        <taxon>Metazoa</taxon>
        <taxon>Ecdysozoa</taxon>
        <taxon>Nematoda</taxon>
        <taxon>Chromadorea</taxon>
        <taxon>Rhabditida</taxon>
        <taxon>Rhabditina</taxon>
        <taxon>Rhabditomorpha</taxon>
        <taxon>Strongyloidea</taxon>
        <taxon>Trichostrongylidae</taxon>
        <taxon>Haemonchus</taxon>
    </lineage>
</organism>
<evidence type="ECO:0000256" key="1">
    <source>
        <dbReference type="ARBA" id="ARBA00004127"/>
    </source>
</evidence>
<accession>A0A7I4XXT2</accession>
<dbReference type="Pfam" id="PF01529">
    <property type="entry name" value="DHHC"/>
    <property type="match status" value="1"/>
</dbReference>
<dbReference type="Proteomes" id="UP000025227">
    <property type="component" value="Unplaced"/>
</dbReference>
<protein>
    <recommendedName>
        <fullName evidence="10">Palmitoyltransferase</fullName>
        <ecNumber evidence="10">2.3.1.225</ecNumber>
    </recommendedName>
</protein>
<keyword evidence="2 10" id="KW-0808">Transferase</keyword>
<feature type="compositionally biased region" description="Polar residues" evidence="11">
    <location>
        <begin position="65"/>
        <end position="79"/>
    </location>
</feature>
<keyword evidence="5 10" id="KW-0472">Membrane</keyword>
<dbReference type="WBParaSite" id="HCON_00027430-00001">
    <property type="protein sequence ID" value="HCON_00027430-00001"/>
    <property type="gene ID" value="HCON_00027430"/>
</dbReference>
<feature type="domain" description="Palmitoyltransferase DHHC" evidence="12">
    <location>
        <begin position="212"/>
        <end position="336"/>
    </location>
</feature>
<feature type="transmembrane region" description="Helical" evidence="10">
    <location>
        <begin position="259"/>
        <end position="281"/>
    </location>
</feature>
<name>A0A7I4XXT2_HAECO</name>
<dbReference type="AlphaFoldDB" id="A0A7I4XXT2"/>
<evidence type="ECO:0000256" key="5">
    <source>
        <dbReference type="ARBA" id="ARBA00023136"/>
    </source>
</evidence>